<keyword evidence="3 6" id="KW-0489">Methyltransferase</keyword>
<dbReference type="InterPro" id="IPR014777">
    <property type="entry name" value="4pyrrole_Mease_sub1"/>
</dbReference>
<dbReference type="InterPro" id="IPR000878">
    <property type="entry name" value="4pyrrol_Mease"/>
</dbReference>
<comment type="function">
    <text evidence="6">Catalyzes the 2'-O-methylation of the ribose of cytidine 1402 (C1402) in 16S rRNA.</text>
</comment>
<evidence type="ECO:0000256" key="1">
    <source>
        <dbReference type="ARBA" id="ARBA00022490"/>
    </source>
</evidence>
<evidence type="ECO:0000313" key="9">
    <source>
        <dbReference type="EMBL" id="MDZ5458147.1"/>
    </source>
</evidence>
<comment type="catalytic activity">
    <reaction evidence="6">
        <text>cytidine(1402) in 16S rRNA + S-adenosyl-L-methionine = 2'-O-methylcytidine(1402) in 16S rRNA + S-adenosyl-L-homocysteine + H(+)</text>
        <dbReference type="Rhea" id="RHEA:42924"/>
        <dbReference type="Rhea" id="RHEA-COMP:10285"/>
        <dbReference type="Rhea" id="RHEA-COMP:10286"/>
        <dbReference type="ChEBI" id="CHEBI:15378"/>
        <dbReference type="ChEBI" id="CHEBI:57856"/>
        <dbReference type="ChEBI" id="CHEBI:59789"/>
        <dbReference type="ChEBI" id="CHEBI:74495"/>
        <dbReference type="ChEBI" id="CHEBI:82748"/>
        <dbReference type="EC" id="2.1.1.198"/>
    </reaction>
</comment>
<dbReference type="Gene3D" id="3.30.950.10">
    <property type="entry name" value="Methyltransferase, Cobalt-precorrin-4 Transmethylase, Domain 2"/>
    <property type="match status" value="1"/>
</dbReference>
<evidence type="ECO:0000259" key="8">
    <source>
        <dbReference type="Pfam" id="PF23016"/>
    </source>
</evidence>
<protein>
    <recommendedName>
        <fullName evidence="6">Ribosomal RNA small subunit methyltransferase I</fullName>
        <ecNumber evidence="6">2.1.1.198</ecNumber>
    </recommendedName>
    <alternativeName>
        <fullName evidence="6">16S rRNA 2'-O-ribose C1402 methyltransferase</fullName>
    </alternativeName>
    <alternativeName>
        <fullName evidence="6">rRNA (cytidine-2'-O-)-methyltransferase RsmI</fullName>
    </alternativeName>
</protein>
<dbReference type="PANTHER" id="PTHR46111:SF1">
    <property type="entry name" value="RIBOSOMAL RNA SMALL SUBUNIT METHYLTRANSFERASE I"/>
    <property type="match status" value="1"/>
</dbReference>
<evidence type="ECO:0000256" key="4">
    <source>
        <dbReference type="ARBA" id="ARBA00022679"/>
    </source>
</evidence>
<dbReference type="InterPro" id="IPR008189">
    <property type="entry name" value="rRNA_ssu_MeTfrase_I"/>
</dbReference>
<dbReference type="NCBIfam" id="TIGR00096">
    <property type="entry name" value="16S rRNA (cytidine(1402)-2'-O)-methyltransferase"/>
    <property type="match status" value="1"/>
</dbReference>
<dbReference type="EC" id="2.1.1.198" evidence="6"/>
<dbReference type="InterPro" id="IPR035996">
    <property type="entry name" value="4pyrrol_Methylase_sf"/>
</dbReference>
<keyword evidence="2 6" id="KW-0698">rRNA processing</keyword>
<gene>
    <name evidence="6 9" type="primary">rsmI</name>
    <name evidence="9" type="ORF">SM757_16350</name>
</gene>
<evidence type="ECO:0000313" key="10">
    <source>
        <dbReference type="Proteomes" id="UP001293718"/>
    </source>
</evidence>
<dbReference type="GO" id="GO:0032259">
    <property type="term" value="P:methylation"/>
    <property type="evidence" value="ECO:0007669"/>
    <property type="project" value="UniProtKB-KW"/>
</dbReference>
<dbReference type="HAMAP" id="MF_01877">
    <property type="entry name" value="16SrRNA_methyltr_I"/>
    <property type="match status" value="1"/>
</dbReference>
<organism evidence="9 10">
    <name type="scientific">Azohydromonas lata</name>
    <dbReference type="NCBI Taxonomy" id="45677"/>
    <lineage>
        <taxon>Bacteria</taxon>
        <taxon>Pseudomonadati</taxon>
        <taxon>Pseudomonadota</taxon>
        <taxon>Betaproteobacteria</taxon>
        <taxon>Burkholderiales</taxon>
        <taxon>Sphaerotilaceae</taxon>
        <taxon>Azohydromonas</taxon>
    </lineage>
</organism>
<dbReference type="PANTHER" id="PTHR46111">
    <property type="entry name" value="RIBOSOMAL RNA SMALL SUBUNIT METHYLTRANSFERASE I"/>
    <property type="match status" value="1"/>
</dbReference>
<sequence>MNISSLLQQAAAAAAGAQQYPAASLYVVATPIGNLADLTLRAIQVLARADAVACEDTRVSAALLRHLGLDRPLLSVHEHNEAAAAQGVVARLAQGQRVAYVSDAGTPAVSDPGAVLVAAVREAGYRVVPIPGASSAVTALSAAGDARTSGFTFVGFLPAKGAERKAALQALAAQPQAQVLFEAPHRVQTLAAELAQAMPQRQLSCCRELTKQFESIHTLAAAEFPEWLAADAQRQRGEFVLVLHAAPAVPAAQDEDALPPEAERALRTLLAELPLKQAVSLAATLSGAPRNALYQRALALKNEA</sequence>
<comment type="similarity">
    <text evidence="6">Belongs to the methyltransferase superfamily. RsmI family.</text>
</comment>
<keyword evidence="5 6" id="KW-0949">S-adenosyl-L-methionine</keyword>
<keyword evidence="1 6" id="KW-0963">Cytoplasm</keyword>
<evidence type="ECO:0000259" key="7">
    <source>
        <dbReference type="Pfam" id="PF00590"/>
    </source>
</evidence>
<dbReference type="Gene3D" id="3.40.1010.10">
    <property type="entry name" value="Cobalt-precorrin-4 Transmethylase, Domain 1"/>
    <property type="match status" value="1"/>
</dbReference>
<dbReference type="InterPro" id="IPR018063">
    <property type="entry name" value="SAM_MeTrfase_RsmI_CS"/>
</dbReference>
<dbReference type="InterPro" id="IPR014776">
    <property type="entry name" value="4pyrrole_Mease_sub2"/>
</dbReference>
<dbReference type="Pfam" id="PF23016">
    <property type="entry name" value="RsmI_C"/>
    <property type="match status" value="1"/>
</dbReference>
<dbReference type="GO" id="GO:0008168">
    <property type="term" value="F:methyltransferase activity"/>
    <property type="evidence" value="ECO:0007669"/>
    <property type="project" value="UniProtKB-KW"/>
</dbReference>
<keyword evidence="10" id="KW-1185">Reference proteome</keyword>
<dbReference type="Pfam" id="PF00590">
    <property type="entry name" value="TP_methylase"/>
    <property type="match status" value="1"/>
</dbReference>
<name>A0ABU5IG96_9BURK</name>
<evidence type="ECO:0000256" key="2">
    <source>
        <dbReference type="ARBA" id="ARBA00022552"/>
    </source>
</evidence>
<dbReference type="PIRSF" id="PIRSF005917">
    <property type="entry name" value="MTase_YraL"/>
    <property type="match status" value="1"/>
</dbReference>
<evidence type="ECO:0000256" key="3">
    <source>
        <dbReference type="ARBA" id="ARBA00022603"/>
    </source>
</evidence>
<dbReference type="EMBL" id="JAXOJX010000026">
    <property type="protein sequence ID" value="MDZ5458147.1"/>
    <property type="molecule type" value="Genomic_DNA"/>
</dbReference>
<accession>A0ABU5IG96</accession>
<keyword evidence="4 6" id="KW-0808">Transferase</keyword>
<dbReference type="Proteomes" id="UP001293718">
    <property type="component" value="Unassembled WGS sequence"/>
</dbReference>
<dbReference type="CDD" id="cd11648">
    <property type="entry name" value="RsmI"/>
    <property type="match status" value="1"/>
</dbReference>
<proteinExistence type="inferred from homology"/>
<feature type="domain" description="RsmI HTH" evidence="8">
    <location>
        <begin position="256"/>
        <end position="301"/>
    </location>
</feature>
<dbReference type="InterPro" id="IPR053910">
    <property type="entry name" value="RsmI_HTH"/>
</dbReference>
<dbReference type="RefSeq" id="WP_066342744.1">
    <property type="nucleotide sequence ID" value="NZ_JAXOJX010000026.1"/>
</dbReference>
<reference evidence="9 10" key="1">
    <citation type="submission" date="2023-11" db="EMBL/GenBank/DDBJ databases">
        <title>Draft genome of Azohydromonas lata strain H1 (DSM1123), a polyhydroxyalkanoate producer.</title>
        <authorList>
            <person name="Traversa D."/>
            <person name="D'Addabbo P."/>
            <person name="Pazzani C."/>
            <person name="Manzari C."/>
            <person name="Chiara M."/>
            <person name="Scrascia M."/>
        </authorList>
    </citation>
    <scope>NUCLEOTIDE SEQUENCE [LARGE SCALE GENOMIC DNA]</scope>
    <source>
        <strain evidence="9 10">H1</strain>
    </source>
</reference>
<evidence type="ECO:0000256" key="6">
    <source>
        <dbReference type="HAMAP-Rule" id="MF_01877"/>
    </source>
</evidence>
<evidence type="ECO:0000256" key="5">
    <source>
        <dbReference type="ARBA" id="ARBA00022691"/>
    </source>
</evidence>
<feature type="domain" description="Tetrapyrrole methylase" evidence="7">
    <location>
        <begin position="25"/>
        <end position="219"/>
    </location>
</feature>
<dbReference type="SUPFAM" id="SSF53790">
    <property type="entry name" value="Tetrapyrrole methylase"/>
    <property type="match status" value="1"/>
</dbReference>
<dbReference type="PROSITE" id="PS01296">
    <property type="entry name" value="RSMI"/>
    <property type="match status" value="1"/>
</dbReference>
<comment type="caution">
    <text evidence="9">The sequence shown here is derived from an EMBL/GenBank/DDBJ whole genome shotgun (WGS) entry which is preliminary data.</text>
</comment>
<comment type="subcellular location">
    <subcellularLocation>
        <location evidence="6">Cytoplasm</location>
    </subcellularLocation>
</comment>